<evidence type="ECO:0000256" key="1">
    <source>
        <dbReference type="ARBA" id="ARBA00001946"/>
    </source>
</evidence>
<dbReference type="CDD" id="cd18876">
    <property type="entry name" value="NUDIX_Hydrolase"/>
    <property type="match status" value="1"/>
</dbReference>
<keyword evidence="8" id="KW-1185">Reference proteome</keyword>
<dbReference type="PANTHER" id="PTHR43046:SF12">
    <property type="entry name" value="GDP-MANNOSE MANNOSYL HYDROLASE"/>
    <property type="match status" value="1"/>
</dbReference>
<dbReference type="PANTHER" id="PTHR43046">
    <property type="entry name" value="GDP-MANNOSE MANNOSYL HYDROLASE"/>
    <property type="match status" value="1"/>
</dbReference>
<gene>
    <name evidence="7" type="ORF">ACFSKW_43505</name>
</gene>
<keyword evidence="4" id="KW-0460">Magnesium</keyword>
<organism evidence="7 8">
    <name type="scientific">Nonomuraea mangrovi</name>
    <dbReference type="NCBI Taxonomy" id="2316207"/>
    <lineage>
        <taxon>Bacteria</taxon>
        <taxon>Bacillati</taxon>
        <taxon>Actinomycetota</taxon>
        <taxon>Actinomycetes</taxon>
        <taxon>Streptosporangiales</taxon>
        <taxon>Streptosporangiaceae</taxon>
        <taxon>Nonomuraea</taxon>
    </lineage>
</organism>
<comment type="similarity">
    <text evidence="2 5">Belongs to the Nudix hydrolase family.</text>
</comment>
<dbReference type="SUPFAM" id="SSF55811">
    <property type="entry name" value="Nudix"/>
    <property type="match status" value="1"/>
</dbReference>
<dbReference type="PROSITE" id="PS00893">
    <property type="entry name" value="NUDIX_BOX"/>
    <property type="match status" value="1"/>
</dbReference>
<dbReference type="PROSITE" id="PS51462">
    <property type="entry name" value="NUDIX"/>
    <property type="match status" value="1"/>
</dbReference>
<dbReference type="InterPro" id="IPR020476">
    <property type="entry name" value="Nudix_hydrolase"/>
</dbReference>
<dbReference type="Gene3D" id="3.90.79.10">
    <property type="entry name" value="Nucleoside Triphosphate Pyrophosphohydrolase"/>
    <property type="match status" value="1"/>
</dbReference>
<protein>
    <submittedName>
        <fullName evidence="7">NUDIX domain-containing protein</fullName>
    </submittedName>
</protein>
<comment type="cofactor">
    <cofactor evidence="1">
        <name>Mg(2+)</name>
        <dbReference type="ChEBI" id="CHEBI:18420"/>
    </cofactor>
</comment>
<dbReference type="EMBL" id="JBHUFV010000063">
    <property type="protein sequence ID" value="MFD1938364.1"/>
    <property type="molecule type" value="Genomic_DNA"/>
</dbReference>
<proteinExistence type="inferred from homology"/>
<name>A0ABW4TAQ7_9ACTN</name>
<dbReference type="Proteomes" id="UP001597368">
    <property type="component" value="Unassembled WGS sequence"/>
</dbReference>
<evidence type="ECO:0000256" key="5">
    <source>
        <dbReference type="RuleBase" id="RU003476"/>
    </source>
</evidence>
<dbReference type="InterPro" id="IPR015797">
    <property type="entry name" value="NUDIX_hydrolase-like_dom_sf"/>
</dbReference>
<reference evidence="8" key="1">
    <citation type="journal article" date="2019" name="Int. J. Syst. Evol. Microbiol.">
        <title>The Global Catalogue of Microorganisms (GCM) 10K type strain sequencing project: providing services to taxonomists for standard genome sequencing and annotation.</title>
        <authorList>
            <consortium name="The Broad Institute Genomics Platform"/>
            <consortium name="The Broad Institute Genome Sequencing Center for Infectious Disease"/>
            <person name="Wu L."/>
            <person name="Ma J."/>
        </authorList>
    </citation>
    <scope>NUCLEOTIDE SEQUENCE [LARGE SCALE GENOMIC DNA]</scope>
    <source>
        <strain evidence="8">ICMP 6774ER</strain>
    </source>
</reference>
<evidence type="ECO:0000313" key="7">
    <source>
        <dbReference type="EMBL" id="MFD1938364.1"/>
    </source>
</evidence>
<keyword evidence="3 5" id="KW-0378">Hydrolase</keyword>
<dbReference type="RefSeq" id="WP_379580349.1">
    <property type="nucleotide sequence ID" value="NZ_JBHUFV010000063.1"/>
</dbReference>
<evidence type="ECO:0000256" key="2">
    <source>
        <dbReference type="ARBA" id="ARBA00005582"/>
    </source>
</evidence>
<dbReference type="InterPro" id="IPR000086">
    <property type="entry name" value="NUDIX_hydrolase_dom"/>
</dbReference>
<dbReference type="PRINTS" id="PR00502">
    <property type="entry name" value="NUDIXFAMILY"/>
</dbReference>
<evidence type="ECO:0000256" key="4">
    <source>
        <dbReference type="ARBA" id="ARBA00022842"/>
    </source>
</evidence>
<sequence>MSVDTEFWASLNKVLAGAGAYITDPQGRALLVKPNYRDHWGFAGGHVDEGEDPAQACAREVVEELGITLPVGDLLVVQWVGAFGERPHPLVHFLFDCGTIPADTAVSLQAEELDDYGFFTEEEARKLLPPWAGDRVPAAAAARASGWSRYLPPVSAA</sequence>
<accession>A0ABW4TAQ7</accession>
<feature type="domain" description="Nudix hydrolase" evidence="6">
    <location>
        <begin position="13"/>
        <end position="141"/>
    </location>
</feature>
<evidence type="ECO:0000256" key="3">
    <source>
        <dbReference type="ARBA" id="ARBA00022801"/>
    </source>
</evidence>
<dbReference type="Pfam" id="PF00293">
    <property type="entry name" value="NUDIX"/>
    <property type="match status" value="1"/>
</dbReference>
<evidence type="ECO:0000313" key="8">
    <source>
        <dbReference type="Proteomes" id="UP001597368"/>
    </source>
</evidence>
<comment type="caution">
    <text evidence="7">The sequence shown here is derived from an EMBL/GenBank/DDBJ whole genome shotgun (WGS) entry which is preliminary data.</text>
</comment>
<evidence type="ECO:0000259" key="6">
    <source>
        <dbReference type="PROSITE" id="PS51462"/>
    </source>
</evidence>
<dbReference type="InterPro" id="IPR020084">
    <property type="entry name" value="NUDIX_hydrolase_CS"/>
</dbReference>